<feature type="signal peptide" evidence="2">
    <location>
        <begin position="1"/>
        <end position="23"/>
    </location>
</feature>
<dbReference type="STRING" id="768710.DesyoDRAFT_1925"/>
<dbReference type="PROSITE" id="PS50983">
    <property type="entry name" value="FE_B12_PBP"/>
    <property type="match status" value="1"/>
</dbReference>
<dbReference type="SUPFAM" id="SSF53807">
    <property type="entry name" value="Helical backbone' metal receptor"/>
    <property type="match status" value="1"/>
</dbReference>
<dbReference type="InterPro" id="IPR050902">
    <property type="entry name" value="ABC_Transporter_SBP"/>
</dbReference>
<dbReference type="eggNOG" id="COG0614">
    <property type="taxonomic scope" value="Bacteria"/>
</dbReference>
<comment type="similarity">
    <text evidence="1">Belongs to the bacterial solute-binding protein 8 family.</text>
</comment>
<dbReference type="PANTHER" id="PTHR30535:SF34">
    <property type="entry name" value="MOLYBDATE-BINDING PROTEIN MOLA"/>
    <property type="match status" value="1"/>
</dbReference>
<evidence type="ECO:0000256" key="2">
    <source>
        <dbReference type="SAM" id="SignalP"/>
    </source>
</evidence>
<organism evidence="4 5">
    <name type="scientific">Desulfosporosinus youngiae DSM 17734</name>
    <dbReference type="NCBI Taxonomy" id="768710"/>
    <lineage>
        <taxon>Bacteria</taxon>
        <taxon>Bacillati</taxon>
        <taxon>Bacillota</taxon>
        <taxon>Clostridia</taxon>
        <taxon>Eubacteriales</taxon>
        <taxon>Desulfitobacteriaceae</taxon>
        <taxon>Desulfosporosinus</taxon>
    </lineage>
</organism>
<dbReference type="OrthoDB" id="9787830at2"/>
<keyword evidence="2" id="KW-0732">Signal</keyword>
<dbReference type="PROSITE" id="PS51257">
    <property type="entry name" value="PROKAR_LIPOPROTEIN"/>
    <property type="match status" value="1"/>
</dbReference>
<evidence type="ECO:0000259" key="3">
    <source>
        <dbReference type="PROSITE" id="PS50983"/>
    </source>
</evidence>
<dbReference type="Proteomes" id="UP000005104">
    <property type="component" value="Chromosome"/>
</dbReference>
<reference evidence="4 5" key="1">
    <citation type="submission" date="2011-11" db="EMBL/GenBank/DDBJ databases">
        <title>The Noncontiguous Finished genome of Desulfosporosinus youngiae DSM 17734.</title>
        <authorList>
            <consortium name="US DOE Joint Genome Institute (JGI-PGF)"/>
            <person name="Lucas S."/>
            <person name="Han J."/>
            <person name="Lapidus A."/>
            <person name="Cheng J.-F."/>
            <person name="Goodwin L."/>
            <person name="Pitluck S."/>
            <person name="Peters L."/>
            <person name="Ovchinnikova G."/>
            <person name="Lu M."/>
            <person name="Land M.L."/>
            <person name="Hauser L."/>
            <person name="Pester M."/>
            <person name="Spring S."/>
            <person name="Ollivier B."/>
            <person name="Rattei T."/>
            <person name="Klenk H.-P."/>
            <person name="Wagner M."/>
            <person name="Loy A."/>
            <person name="Woyke T.J."/>
        </authorList>
    </citation>
    <scope>NUCLEOTIDE SEQUENCE [LARGE SCALE GENOMIC DNA]</scope>
    <source>
        <strain evidence="4 5">DSM 17734</strain>
    </source>
</reference>
<feature type="chain" id="PRO_5039272072" evidence="2">
    <location>
        <begin position="24"/>
        <end position="352"/>
    </location>
</feature>
<protein>
    <submittedName>
        <fullName evidence="4">ABC-type Fe3+-hydroxamate transport system, periplasmic component</fullName>
    </submittedName>
</protein>
<dbReference type="RefSeq" id="WP_007782224.1">
    <property type="nucleotide sequence ID" value="NZ_CM001441.1"/>
</dbReference>
<keyword evidence="5" id="KW-1185">Reference proteome</keyword>
<dbReference type="Pfam" id="PF01497">
    <property type="entry name" value="Peripla_BP_2"/>
    <property type="match status" value="1"/>
</dbReference>
<evidence type="ECO:0000313" key="4">
    <source>
        <dbReference type="EMBL" id="EHQ89036.1"/>
    </source>
</evidence>
<dbReference type="EMBL" id="CM001441">
    <property type="protein sequence ID" value="EHQ89036.1"/>
    <property type="molecule type" value="Genomic_DNA"/>
</dbReference>
<evidence type="ECO:0000256" key="1">
    <source>
        <dbReference type="ARBA" id="ARBA00008814"/>
    </source>
</evidence>
<proteinExistence type="inferred from homology"/>
<name>H5XUL8_9FIRM</name>
<accession>H5XUL8</accession>
<sequence length="352" mass="39045">MKTTKRKLTVVLVLCMCLLLSLAGCGETPKTTSQDAPAATRTVVDSFGREVKLPAEIKSVALTSSFPVYLSFVSAFGEQSKVCNGLPAGFAPETYKFDFVFAPQVKEAPTVMSNASGDVNAEQLMALKPDVCFVNSEDMAKVLADKGLTVVGIKLTDFNSFRDIYRIMGEVFDKKDVAAQYLNYLDDTLKLVQDRVAAIPQDKRTRVLYFDKARMLRPNTVSEWWIPAAGGVSCTADQATLSQVGMDMEAVWKANPDVIIEMLAANVPAIYADPLWADVKAVKNKQVFNTPVGCHLMGNWTSEQPLLILWAAQKFYPDEFADINLVQRFGDFYRTFYHVNLTEEQIKDIIDG</sequence>
<feature type="domain" description="Fe/B12 periplasmic-binding" evidence="3">
    <location>
        <begin position="61"/>
        <end position="319"/>
    </location>
</feature>
<dbReference type="AlphaFoldDB" id="H5XUL8"/>
<dbReference type="HOGENOM" id="CLU_038034_13_3_9"/>
<gene>
    <name evidence="4" type="ORF">DesyoDRAFT_1925</name>
</gene>
<dbReference type="InterPro" id="IPR002491">
    <property type="entry name" value="ABC_transptr_periplasmic_BD"/>
</dbReference>
<dbReference type="PANTHER" id="PTHR30535">
    <property type="entry name" value="VITAMIN B12-BINDING PROTEIN"/>
    <property type="match status" value="1"/>
</dbReference>
<evidence type="ECO:0000313" key="5">
    <source>
        <dbReference type="Proteomes" id="UP000005104"/>
    </source>
</evidence>
<dbReference type="Gene3D" id="3.40.50.1980">
    <property type="entry name" value="Nitrogenase molybdenum iron protein domain"/>
    <property type="match status" value="2"/>
</dbReference>
<dbReference type="Gene3D" id="1.20.58.2180">
    <property type="match status" value="1"/>
</dbReference>